<dbReference type="InterPro" id="IPR050738">
    <property type="entry name" value="Sulfatase"/>
</dbReference>
<dbReference type="Pfam" id="PF00884">
    <property type="entry name" value="Sulfatase"/>
    <property type="match status" value="1"/>
</dbReference>
<name>A0ABP9NX70_9BACT</name>
<dbReference type="InterPro" id="IPR017850">
    <property type="entry name" value="Alkaline_phosphatase_core_sf"/>
</dbReference>
<keyword evidence="5" id="KW-0378">Hydrolase</keyword>
<reference evidence="10" key="1">
    <citation type="journal article" date="2019" name="Int. J. Syst. Evol. Microbiol.">
        <title>The Global Catalogue of Microorganisms (GCM) 10K type strain sequencing project: providing services to taxonomists for standard genome sequencing and annotation.</title>
        <authorList>
            <consortium name="The Broad Institute Genomics Platform"/>
            <consortium name="The Broad Institute Genome Sequencing Center for Infectious Disease"/>
            <person name="Wu L."/>
            <person name="Ma J."/>
        </authorList>
    </citation>
    <scope>NUCLEOTIDE SEQUENCE [LARGE SCALE GENOMIC DNA]</scope>
    <source>
        <strain evidence="10">JCM 18053</strain>
    </source>
</reference>
<evidence type="ECO:0000256" key="6">
    <source>
        <dbReference type="ARBA" id="ARBA00022837"/>
    </source>
</evidence>
<keyword evidence="3" id="KW-0479">Metal-binding</keyword>
<evidence type="ECO:0000256" key="1">
    <source>
        <dbReference type="ARBA" id="ARBA00001913"/>
    </source>
</evidence>
<sequence>MGHQQIETPNLDKLAARSALFSRGYVPTALCRPALMTFANGLYSHQHKTTGNDPTPLPSMTGKGKKGKGKGKAGDEPAEYAALREQLISHVEQHPTIAGELQKLGYLTFQSGKWWEGSPARGGFTAGMTRGFPQPGGRHGDDGLKVGREGLEPVFGYIDQALAAKKPFFLWYAPMMPHTPHTPPDRLFQKYKAKGIESDHVARYYAMVEWFDETCGQLIDKIEEKGLTENTIFVYVADNGWIQDPNSQGYAPRSKQSANEGGTRQPILFSWPRVIQPGNRGEQLCSSIDIMPTVLAAVGAEIPKSLPGLNLLPVLKSGEPTSRKEVFGETFAHDVVSIEKPEDTLLYRWVVDGKWKLLLTYDGKLDRYASSHPRTEKRPQLFDLLADPHEDVNLAAQNPEVVQRLADKLQAWWPVTERQVLTKWTDEPGVWRE</sequence>
<feature type="domain" description="Sulfatase N-terminal" evidence="8">
    <location>
        <begin position="4"/>
        <end position="299"/>
    </location>
</feature>
<protein>
    <submittedName>
        <fullName evidence="9">Sulfatase</fullName>
    </submittedName>
</protein>
<dbReference type="InterPro" id="IPR000917">
    <property type="entry name" value="Sulfatase_N"/>
</dbReference>
<evidence type="ECO:0000313" key="9">
    <source>
        <dbReference type="EMBL" id="GAA5135314.1"/>
    </source>
</evidence>
<gene>
    <name evidence="9" type="ORF">GCM10023213_08330</name>
</gene>
<comment type="similarity">
    <text evidence="2">Belongs to the sulfatase family.</text>
</comment>
<keyword evidence="6" id="KW-0106">Calcium</keyword>
<evidence type="ECO:0000256" key="4">
    <source>
        <dbReference type="ARBA" id="ARBA00022729"/>
    </source>
</evidence>
<keyword evidence="10" id="KW-1185">Reference proteome</keyword>
<dbReference type="Proteomes" id="UP001499852">
    <property type="component" value="Unassembled WGS sequence"/>
</dbReference>
<accession>A0ABP9NX70</accession>
<comment type="cofactor">
    <cofactor evidence="1">
        <name>Ca(2+)</name>
        <dbReference type="ChEBI" id="CHEBI:29108"/>
    </cofactor>
</comment>
<evidence type="ECO:0000259" key="8">
    <source>
        <dbReference type="Pfam" id="PF00884"/>
    </source>
</evidence>
<feature type="region of interest" description="Disordered" evidence="7">
    <location>
        <begin position="47"/>
        <end position="75"/>
    </location>
</feature>
<proteinExistence type="inferred from homology"/>
<evidence type="ECO:0000256" key="7">
    <source>
        <dbReference type="SAM" id="MobiDB-lite"/>
    </source>
</evidence>
<evidence type="ECO:0000256" key="3">
    <source>
        <dbReference type="ARBA" id="ARBA00022723"/>
    </source>
</evidence>
<evidence type="ECO:0000256" key="5">
    <source>
        <dbReference type="ARBA" id="ARBA00022801"/>
    </source>
</evidence>
<evidence type="ECO:0000313" key="10">
    <source>
        <dbReference type="Proteomes" id="UP001499852"/>
    </source>
</evidence>
<comment type="caution">
    <text evidence="9">The sequence shown here is derived from an EMBL/GenBank/DDBJ whole genome shotgun (WGS) entry which is preliminary data.</text>
</comment>
<dbReference type="PANTHER" id="PTHR42693:SF42">
    <property type="entry name" value="ARYLSULFATASE G"/>
    <property type="match status" value="1"/>
</dbReference>
<dbReference type="SUPFAM" id="SSF53649">
    <property type="entry name" value="Alkaline phosphatase-like"/>
    <property type="match status" value="1"/>
</dbReference>
<dbReference type="Gene3D" id="3.40.720.10">
    <property type="entry name" value="Alkaline Phosphatase, subunit A"/>
    <property type="match status" value="1"/>
</dbReference>
<dbReference type="EMBL" id="BAABIA010000002">
    <property type="protein sequence ID" value="GAA5135314.1"/>
    <property type="molecule type" value="Genomic_DNA"/>
</dbReference>
<evidence type="ECO:0000256" key="2">
    <source>
        <dbReference type="ARBA" id="ARBA00008779"/>
    </source>
</evidence>
<dbReference type="Gene3D" id="3.30.1120.10">
    <property type="match status" value="1"/>
</dbReference>
<dbReference type="PANTHER" id="PTHR42693">
    <property type="entry name" value="ARYLSULFATASE FAMILY MEMBER"/>
    <property type="match status" value="1"/>
</dbReference>
<keyword evidence="4" id="KW-0732">Signal</keyword>
<organism evidence="9 10">
    <name type="scientific">Prosthecobacter algae</name>
    <dbReference type="NCBI Taxonomy" id="1144682"/>
    <lineage>
        <taxon>Bacteria</taxon>
        <taxon>Pseudomonadati</taxon>
        <taxon>Verrucomicrobiota</taxon>
        <taxon>Verrucomicrobiia</taxon>
        <taxon>Verrucomicrobiales</taxon>
        <taxon>Verrucomicrobiaceae</taxon>
        <taxon>Prosthecobacter</taxon>
    </lineage>
</organism>